<keyword evidence="1" id="KW-0175">Coiled coil</keyword>
<accession>A0A1A9ZQS2</accession>
<proteinExistence type="predicted"/>
<feature type="coiled-coil region" evidence="1">
    <location>
        <begin position="365"/>
        <end position="417"/>
    </location>
</feature>
<dbReference type="AlphaFoldDB" id="A0A1A9ZQS2"/>
<reference evidence="3" key="1">
    <citation type="submission" date="2014-03" db="EMBL/GenBank/DDBJ databases">
        <authorList>
            <person name="Aksoy S."/>
            <person name="Warren W."/>
            <person name="Wilson R.K."/>
        </authorList>
    </citation>
    <scope>NUCLEOTIDE SEQUENCE [LARGE SCALE GENOMIC DNA]</scope>
    <source>
        <strain evidence="3">IAEA</strain>
    </source>
</reference>
<protein>
    <submittedName>
        <fullName evidence="2">Uncharacterized protein</fullName>
    </submittedName>
</protein>
<name>A0A1A9ZQS2_GLOPL</name>
<dbReference type="EnsemblMetazoa" id="GPAI022141-RA">
    <property type="protein sequence ID" value="GPAI022141-PA"/>
    <property type="gene ID" value="GPAI022141"/>
</dbReference>
<sequence>MQQINFKSKSFKSVSNSASSTIYSRSPSLRQQLPVDARLRADHNPPRDLNQSDEIEAQLRNKCVGYQQLGSSPDSQEYQSLQSLEEYVSLPSTIPTVPSTDNHSHCSNSNNNCAQESKSSALNLRLGETLTCYASASSSILIVLKSPTNIRTSSGLQVSENCPWMHDTCDSLINASPLDEVSLNCCEKYLNYDLVTDDTKKICLHINKIFSEHFQDVNSDAKNKGELKQTFEDSVATNLKKLEAEVTERLKRLRRKINIDHRPAKKDELVNFHKNMHLFIKAASHEKKFDVQDLSFEGKSHKRMFDLIDASMQTNSQSHMYVLSDSWIQERPHSRIFGVNDSTVEISNVNNGKSDIKLHVAPVKISRRQDEIEELKKKLARMEMEMQQNFQHNNELMQELRDDLNNAINKITDTMQLVCDVSTEIGMAESISYVLNYFVPEIAT</sequence>
<keyword evidence="3" id="KW-1185">Reference proteome</keyword>
<reference evidence="2" key="2">
    <citation type="submission" date="2020-05" db="UniProtKB">
        <authorList>
            <consortium name="EnsemblMetazoa"/>
        </authorList>
    </citation>
    <scope>IDENTIFICATION</scope>
    <source>
        <strain evidence="2">IAEA</strain>
    </source>
</reference>
<evidence type="ECO:0000256" key="1">
    <source>
        <dbReference type="SAM" id="Coils"/>
    </source>
</evidence>
<dbReference type="Proteomes" id="UP000092445">
    <property type="component" value="Unassembled WGS sequence"/>
</dbReference>
<evidence type="ECO:0000313" key="2">
    <source>
        <dbReference type="EnsemblMetazoa" id="GPAI022141-PA"/>
    </source>
</evidence>
<dbReference type="VEuPathDB" id="VectorBase:GPAI022141"/>
<organism evidence="2 3">
    <name type="scientific">Glossina pallidipes</name>
    <name type="common">Tsetse fly</name>
    <dbReference type="NCBI Taxonomy" id="7398"/>
    <lineage>
        <taxon>Eukaryota</taxon>
        <taxon>Metazoa</taxon>
        <taxon>Ecdysozoa</taxon>
        <taxon>Arthropoda</taxon>
        <taxon>Hexapoda</taxon>
        <taxon>Insecta</taxon>
        <taxon>Pterygota</taxon>
        <taxon>Neoptera</taxon>
        <taxon>Endopterygota</taxon>
        <taxon>Diptera</taxon>
        <taxon>Brachycera</taxon>
        <taxon>Muscomorpha</taxon>
        <taxon>Hippoboscoidea</taxon>
        <taxon>Glossinidae</taxon>
        <taxon>Glossina</taxon>
    </lineage>
</organism>
<evidence type="ECO:0000313" key="3">
    <source>
        <dbReference type="Proteomes" id="UP000092445"/>
    </source>
</evidence>